<keyword evidence="2" id="KW-1185">Reference proteome</keyword>
<dbReference type="EMBL" id="JAAIUW010000007">
    <property type="protein sequence ID" value="KAF7824139.1"/>
    <property type="molecule type" value="Genomic_DNA"/>
</dbReference>
<reference evidence="1" key="1">
    <citation type="submission" date="2020-09" db="EMBL/GenBank/DDBJ databases">
        <title>Genome-Enabled Discovery of Anthraquinone Biosynthesis in Senna tora.</title>
        <authorList>
            <person name="Kang S.-H."/>
            <person name="Pandey R.P."/>
            <person name="Lee C.-M."/>
            <person name="Sim J.-S."/>
            <person name="Jeong J.-T."/>
            <person name="Choi B.-S."/>
            <person name="Jung M."/>
            <person name="Ginzburg D."/>
            <person name="Zhao K."/>
            <person name="Won S.Y."/>
            <person name="Oh T.-J."/>
            <person name="Yu Y."/>
            <person name="Kim N.-H."/>
            <person name="Lee O.R."/>
            <person name="Lee T.-H."/>
            <person name="Bashyal P."/>
            <person name="Kim T.-S."/>
            <person name="Lee W.-H."/>
            <person name="Kawkins C."/>
            <person name="Kim C.-K."/>
            <person name="Kim J.S."/>
            <person name="Ahn B.O."/>
            <person name="Rhee S.Y."/>
            <person name="Sohng J.K."/>
        </authorList>
    </citation>
    <scope>NUCLEOTIDE SEQUENCE</scope>
    <source>
        <tissue evidence="1">Leaf</tissue>
    </source>
</reference>
<dbReference type="AlphaFoldDB" id="A0A834TMQ5"/>
<name>A0A834TMQ5_9FABA</name>
<accession>A0A834TMQ5</accession>
<evidence type="ECO:0000313" key="1">
    <source>
        <dbReference type="EMBL" id="KAF7824139.1"/>
    </source>
</evidence>
<protein>
    <submittedName>
        <fullName evidence="1">Uncharacterized protein</fullName>
    </submittedName>
</protein>
<organism evidence="1 2">
    <name type="scientific">Senna tora</name>
    <dbReference type="NCBI Taxonomy" id="362788"/>
    <lineage>
        <taxon>Eukaryota</taxon>
        <taxon>Viridiplantae</taxon>
        <taxon>Streptophyta</taxon>
        <taxon>Embryophyta</taxon>
        <taxon>Tracheophyta</taxon>
        <taxon>Spermatophyta</taxon>
        <taxon>Magnoliopsida</taxon>
        <taxon>eudicotyledons</taxon>
        <taxon>Gunneridae</taxon>
        <taxon>Pentapetalae</taxon>
        <taxon>rosids</taxon>
        <taxon>fabids</taxon>
        <taxon>Fabales</taxon>
        <taxon>Fabaceae</taxon>
        <taxon>Caesalpinioideae</taxon>
        <taxon>Cassia clade</taxon>
        <taxon>Senna</taxon>
    </lineage>
</organism>
<sequence length="136" mass="15098">MGPKDEPKEGLGGFLEWEEGENSWPKAKHNADSPMGLSIASFSDEFLQSFIDSCRLQSPSKVSLSDLNDANQYVIIRIDAFSYDIGNLDGDAFLIVGAIWSTFAPYVFKPISCQKERKGKPRIDILGGCTRTRCMI</sequence>
<dbReference type="Proteomes" id="UP000634136">
    <property type="component" value="Unassembled WGS sequence"/>
</dbReference>
<gene>
    <name evidence="1" type="ORF">G2W53_022283</name>
</gene>
<evidence type="ECO:0000313" key="2">
    <source>
        <dbReference type="Proteomes" id="UP000634136"/>
    </source>
</evidence>
<comment type="caution">
    <text evidence="1">The sequence shown here is derived from an EMBL/GenBank/DDBJ whole genome shotgun (WGS) entry which is preliminary data.</text>
</comment>
<proteinExistence type="predicted"/>